<name>A0A4Y8WAK5_9VIBR</name>
<dbReference type="NCBIfam" id="TIGR03605">
    <property type="entry name" value="antibiot_sagB"/>
    <property type="match status" value="1"/>
</dbReference>
<dbReference type="GO" id="GO:0016491">
    <property type="term" value="F:oxidoreductase activity"/>
    <property type="evidence" value="ECO:0007669"/>
    <property type="project" value="InterPro"/>
</dbReference>
<dbReference type="InterPro" id="IPR052544">
    <property type="entry name" value="Bacteriocin_Proc_Enz"/>
</dbReference>
<dbReference type="AlphaFoldDB" id="A0A4Y8WAK5"/>
<evidence type="ECO:0000313" key="3">
    <source>
        <dbReference type="Proteomes" id="UP000297753"/>
    </source>
</evidence>
<proteinExistence type="predicted"/>
<comment type="caution">
    <text evidence="2">The sequence shown here is derived from an EMBL/GenBank/DDBJ whole genome shotgun (WGS) entry which is preliminary data.</text>
</comment>
<accession>A0A4Y8WAK5</accession>
<dbReference type="InterPro" id="IPR000415">
    <property type="entry name" value="Nitroreductase-like"/>
</dbReference>
<evidence type="ECO:0000259" key="1">
    <source>
        <dbReference type="Pfam" id="PF00881"/>
    </source>
</evidence>
<dbReference type="CDD" id="cd02142">
    <property type="entry name" value="McbC_SagB-like_oxidoreductase"/>
    <property type="match status" value="1"/>
</dbReference>
<evidence type="ECO:0000313" key="2">
    <source>
        <dbReference type="EMBL" id="TFH89969.1"/>
    </source>
</evidence>
<dbReference type="Pfam" id="PF00881">
    <property type="entry name" value="Nitroreductase"/>
    <property type="match status" value="1"/>
</dbReference>
<dbReference type="RefSeq" id="WP_134836910.1">
    <property type="nucleotide sequence ID" value="NZ_SATR01000038.1"/>
</dbReference>
<reference evidence="2 3" key="1">
    <citation type="submission" date="2019-01" db="EMBL/GenBank/DDBJ databases">
        <title>Vibrio BEI176 sp. nov, a marine bacterium isolated from China: eastern marignal seas.</title>
        <authorList>
            <person name="Li B."/>
        </authorList>
    </citation>
    <scope>NUCLEOTIDE SEQUENCE [LARGE SCALE GENOMIC DNA]</scope>
    <source>
        <strain evidence="2 3">BEI176</strain>
    </source>
</reference>
<dbReference type="InterPro" id="IPR020051">
    <property type="entry name" value="SagB-type_dehydrogenase"/>
</dbReference>
<dbReference type="Gene3D" id="3.40.109.10">
    <property type="entry name" value="NADH Oxidase"/>
    <property type="match status" value="1"/>
</dbReference>
<dbReference type="OrthoDB" id="3723182at2"/>
<dbReference type="EMBL" id="SATR01000038">
    <property type="protein sequence ID" value="TFH89969.1"/>
    <property type="molecule type" value="Genomic_DNA"/>
</dbReference>
<dbReference type="InterPro" id="IPR029479">
    <property type="entry name" value="Nitroreductase"/>
</dbReference>
<gene>
    <name evidence="2" type="ORF">ELS82_19185</name>
</gene>
<feature type="domain" description="Nitroreductase" evidence="1">
    <location>
        <begin position="146"/>
        <end position="331"/>
    </location>
</feature>
<organism evidence="2 3">
    <name type="scientific">Vibrio ouci</name>
    <dbReference type="NCBI Taxonomy" id="2499078"/>
    <lineage>
        <taxon>Bacteria</taxon>
        <taxon>Pseudomonadati</taxon>
        <taxon>Pseudomonadota</taxon>
        <taxon>Gammaproteobacteria</taxon>
        <taxon>Vibrionales</taxon>
        <taxon>Vibrionaceae</taxon>
        <taxon>Vibrio</taxon>
    </lineage>
</organism>
<dbReference type="Proteomes" id="UP000297753">
    <property type="component" value="Unassembled WGS sequence"/>
</dbReference>
<protein>
    <submittedName>
        <fullName evidence="2">SagB/ThcOx family dehydrogenase</fullName>
    </submittedName>
</protein>
<dbReference type="PANTHER" id="PTHR43745">
    <property type="entry name" value="NITROREDUCTASE MJ1384-RELATED"/>
    <property type="match status" value="1"/>
</dbReference>
<keyword evidence="3" id="KW-1185">Reference proteome</keyword>
<dbReference type="PANTHER" id="PTHR43745:SF2">
    <property type="entry name" value="NITROREDUCTASE MJ1384-RELATED"/>
    <property type="match status" value="1"/>
</dbReference>
<sequence>MANIDYSFIKLVDNKLILWDYLNRNQYEIQPELVSTIYNYINDSGEYDVKAIEYLQELNILQESKSQPWGWDCLSHIYHHGTKNVFNEEVVKNADAWVEENERVQLQEADSIIPKFRAIVDEKSMGRRIALSCKPSNLDIEKHLNNRKTTRDFLDSPVPLSSVENILTICYKASFDWGNSNSKEPLGKKKTSPSGGGLHPTQAYIIALNVNGLGRGIYFYNDLDHELIYLRPFPDNYPLSQLIGGQPYAENAAFLIILTTRFDLSWIKYKHSRCYRVSLLDVGHLSQSTQLVTSELGLGSWITGQLCDSNVEGLLGCDTSVEAPIYCIAIGNATGNSFPND</sequence>
<dbReference type="SUPFAM" id="SSF55469">
    <property type="entry name" value="FMN-dependent nitroreductase-like"/>
    <property type="match status" value="1"/>
</dbReference>